<name>A0A7C5UWD7_UNCC3</name>
<evidence type="ECO:0000313" key="1">
    <source>
        <dbReference type="EMBL" id="HHR92244.1"/>
    </source>
</evidence>
<dbReference type="AlphaFoldDB" id="A0A7C5UWD7"/>
<reference evidence="1" key="1">
    <citation type="journal article" date="2020" name="mSystems">
        <title>Genome- and Community-Level Interaction Insights into Carbon Utilization and Element Cycling Functions of Hydrothermarchaeota in Hydrothermal Sediment.</title>
        <authorList>
            <person name="Zhou Z."/>
            <person name="Liu Y."/>
            <person name="Xu W."/>
            <person name="Pan J."/>
            <person name="Luo Z.H."/>
            <person name="Li M."/>
        </authorList>
    </citation>
    <scope>NUCLEOTIDE SEQUENCE [LARGE SCALE GENOMIC DNA]</scope>
    <source>
        <strain evidence="1">SpSt-1042</strain>
    </source>
</reference>
<accession>A0A7C5UWD7</accession>
<comment type="caution">
    <text evidence="1">The sequence shown here is derived from an EMBL/GenBank/DDBJ whole genome shotgun (WGS) entry which is preliminary data.</text>
</comment>
<gene>
    <name evidence="1" type="ORF">ENL96_01900</name>
</gene>
<organism evidence="1">
    <name type="scientific">candidate division CPR3 bacterium</name>
    <dbReference type="NCBI Taxonomy" id="2268181"/>
    <lineage>
        <taxon>Bacteria</taxon>
        <taxon>Bacteria division CPR3</taxon>
    </lineage>
</organism>
<proteinExistence type="predicted"/>
<sequence length="239" mass="25828">MGKVIKNFGEAVKHTLMAAAETGEAVVRPSKSKFVAPISEKVIEYAPFIALGLTPHAFTELLHEQAKKGRKSKIKDLLVSFLHSDNIFGEGLGFKERPGFRSEKHGGASMSGKDRVDQYWKEAQLAEAIVKGVGAGLAGIGLSELYSAIKGRFGGASDKEAERIVTELMKEDPVLGSANKEMLISAYKTFAKLSPYLKNDKNLVKTFLHSAVATGGNIDIGTAKALLEANVNWRKVNIP</sequence>
<dbReference type="EMBL" id="DRVY01000054">
    <property type="protein sequence ID" value="HHR92244.1"/>
    <property type="molecule type" value="Genomic_DNA"/>
</dbReference>
<protein>
    <submittedName>
        <fullName evidence="1">Uncharacterized protein</fullName>
    </submittedName>
</protein>